<dbReference type="InterPro" id="IPR029063">
    <property type="entry name" value="SAM-dependent_MTases_sf"/>
</dbReference>
<dbReference type="GO" id="GO:0005634">
    <property type="term" value="C:nucleus"/>
    <property type="evidence" value="ECO:0007669"/>
    <property type="project" value="UniProtKB-SubCell"/>
</dbReference>
<comment type="subcellular location">
    <subcellularLocation>
        <location evidence="1 8">Nucleus</location>
    </subcellularLocation>
</comment>
<feature type="domain" description="tRNA (adenine(58)-N(1))-methyltransferase catalytic subunit TRM61 C-terminal" evidence="10">
    <location>
        <begin position="67"/>
        <end position="298"/>
    </location>
</feature>
<dbReference type="Gene3D" id="3.40.50.150">
    <property type="entry name" value="Vaccinia Virus protein VP39"/>
    <property type="match status" value="1"/>
</dbReference>
<dbReference type="EMBL" id="BDGG01000005">
    <property type="protein sequence ID" value="GAU99407.1"/>
    <property type="molecule type" value="Genomic_DNA"/>
</dbReference>
<dbReference type="GO" id="GO:0030488">
    <property type="term" value="P:tRNA methylation"/>
    <property type="evidence" value="ECO:0007669"/>
    <property type="project" value="InterPro"/>
</dbReference>
<keyword evidence="12" id="KW-1185">Reference proteome</keyword>
<keyword evidence="2 8" id="KW-0489">Methyltransferase</keyword>
<dbReference type="GO" id="GO:0031515">
    <property type="term" value="C:tRNA (m1A) methyltransferase complex"/>
    <property type="evidence" value="ECO:0007669"/>
    <property type="project" value="UniProtKB-UniRule"/>
</dbReference>
<dbReference type="PROSITE" id="PS51620">
    <property type="entry name" value="SAM_TRM61"/>
    <property type="match status" value="1"/>
</dbReference>
<dbReference type="SUPFAM" id="SSF53335">
    <property type="entry name" value="S-adenosyl-L-methionine-dependent methyltransferases"/>
    <property type="match status" value="1"/>
</dbReference>
<feature type="binding site" evidence="9">
    <location>
        <position position="185"/>
    </location>
    <ligand>
        <name>S-adenosyl-L-methionine</name>
        <dbReference type="ChEBI" id="CHEBI:59789"/>
    </ligand>
</feature>
<evidence type="ECO:0000256" key="8">
    <source>
        <dbReference type="PIRNR" id="PIRNR017269"/>
    </source>
</evidence>
<comment type="catalytic activity">
    <reaction evidence="8">
        <text>adenosine(58) in tRNA + S-adenosyl-L-methionine = N(1)-methyladenosine(58) in tRNA + S-adenosyl-L-homocysteine + H(+)</text>
        <dbReference type="Rhea" id="RHEA:43152"/>
        <dbReference type="Rhea" id="RHEA-COMP:10365"/>
        <dbReference type="Rhea" id="RHEA-COMP:10366"/>
        <dbReference type="ChEBI" id="CHEBI:15378"/>
        <dbReference type="ChEBI" id="CHEBI:57856"/>
        <dbReference type="ChEBI" id="CHEBI:59789"/>
        <dbReference type="ChEBI" id="CHEBI:74411"/>
        <dbReference type="ChEBI" id="CHEBI:74491"/>
        <dbReference type="EC" id="2.1.1.220"/>
    </reaction>
</comment>
<evidence type="ECO:0000256" key="9">
    <source>
        <dbReference type="PIRSR" id="PIRSR017269-1"/>
    </source>
</evidence>
<dbReference type="InterPro" id="IPR049470">
    <property type="entry name" value="TRM61_C"/>
</dbReference>
<feature type="binding site" evidence="9">
    <location>
        <begin position="117"/>
        <end position="120"/>
    </location>
    <ligand>
        <name>S-adenosyl-L-methionine</name>
        <dbReference type="ChEBI" id="CHEBI:59789"/>
    </ligand>
</feature>
<dbReference type="STRING" id="947166.A0A1D1VI16"/>
<dbReference type="PANTHER" id="PTHR12133:SF2">
    <property type="entry name" value="TRNA (ADENINE(58)-N(1))-METHYLTRANSFERASE CATALYTIC SUBUNIT TRMT61A"/>
    <property type="match status" value="1"/>
</dbReference>
<dbReference type="EC" id="2.1.1.220" evidence="8"/>
<protein>
    <recommendedName>
        <fullName evidence="8">tRNA (adenine(58)-N(1))-methyltransferase catalytic subunit TRMT61A</fullName>
        <ecNumber evidence="8">2.1.1.220</ecNumber>
    </recommendedName>
</protein>
<dbReference type="PANTHER" id="PTHR12133">
    <property type="entry name" value="TRNA (ADENINE(58)-N(1))-METHYLTRANSFERASE"/>
    <property type="match status" value="1"/>
</dbReference>
<evidence type="ECO:0000313" key="11">
    <source>
        <dbReference type="EMBL" id="GAU99407.1"/>
    </source>
</evidence>
<comment type="function">
    <text evidence="8">Catalytic subunit of tRNA (adenine-N(1)-)-methyltransferase, which catalyzes the formation of N(1)-methyladenine at position 58 (m1A58) in initiator methionyl-tRNA.</text>
</comment>
<sequence>MSFFNQNRKDTVAAGDVIIVYIDFTTMLAVHVDLSAGKTAIHTKYGAIPFQSIIGHRYGTKFRCKNGYVQLLQPTPELWTKTMPFRTQILYLPDISMILMQLDLKPGSVVGESGTGSGSLSHAIARTVAPHGHLFTFDYHELRVLQFQKEINSHGLASVVTAQHSDVYKDGYGTLDGVLDAILLDLPCPWFAVPHAKKALKKSGGRLGSFSPCIEQVQRTCKELKAHGFKDIVTLECLMRPLEVKTLTMNCWIPTQAEANTDERRDNKLKTPFSQVSFPTAIVPWEVPGHSGFLTFASFYS</sequence>
<proteinExistence type="inferred from homology"/>
<feature type="binding site" evidence="9">
    <location>
        <position position="166"/>
    </location>
    <ligand>
        <name>S-adenosyl-L-methionine</name>
        <dbReference type="ChEBI" id="CHEBI:59789"/>
    </ligand>
</feature>
<keyword evidence="5 8" id="KW-0819">tRNA processing</keyword>
<reference evidence="11 12" key="1">
    <citation type="journal article" date="2016" name="Nat. Commun.">
        <title>Extremotolerant tardigrade genome and improved radiotolerance of human cultured cells by tardigrade-unique protein.</title>
        <authorList>
            <person name="Hashimoto T."/>
            <person name="Horikawa D.D."/>
            <person name="Saito Y."/>
            <person name="Kuwahara H."/>
            <person name="Kozuka-Hata H."/>
            <person name="Shin-I T."/>
            <person name="Minakuchi Y."/>
            <person name="Ohishi K."/>
            <person name="Motoyama A."/>
            <person name="Aizu T."/>
            <person name="Enomoto A."/>
            <person name="Kondo K."/>
            <person name="Tanaka S."/>
            <person name="Hara Y."/>
            <person name="Koshikawa S."/>
            <person name="Sagara H."/>
            <person name="Miura T."/>
            <person name="Yokobori S."/>
            <person name="Miyagawa K."/>
            <person name="Suzuki Y."/>
            <person name="Kubo T."/>
            <person name="Oyama M."/>
            <person name="Kohara Y."/>
            <person name="Fujiyama A."/>
            <person name="Arakawa K."/>
            <person name="Katayama T."/>
            <person name="Toyoda A."/>
            <person name="Kunieda T."/>
        </authorList>
    </citation>
    <scope>NUCLEOTIDE SEQUENCE [LARGE SCALE GENOMIC DNA]</scope>
    <source>
        <strain evidence="11 12">YOKOZUNA-1</strain>
    </source>
</reference>
<accession>A0A1D1VI16</accession>
<keyword evidence="3 8" id="KW-0808">Transferase</keyword>
<organism evidence="11 12">
    <name type="scientific">Ramazzottius varieornatus</name>
    <name type="common">Water bear</name>
    <name type="synonym">Tardigrade</name>
    <dbReference type="NCBI Taxonomy" id="947166"/>
    <lineage>
        <taxon>Eukaryota</taxon>
        <taxon>Metazoa</taxon>
        <taxon>Ecdysozoa</taxon>
        <taxon>Tardigrada</taxon>
        <taxon>Eutardigrada</taxon>
        <taxon>Parachela</taxon>
        <taxon>Hypsibioidea</taxon>
        <taxon>Ramazzottiidae</taxon>
        <taxon>Ramazzottius</taxon>
    </lineage>
</organism>
<evidence type="ECO:0000256" key="3">
    <source>
        <dbReference type="ARBA" id="ARBA00022679"/>
    </source>
</evidence>
<evidence type="ECO:0000256" key="4">
    <source>
        <dbReference type="ARBA" id="ARBA00022691"/>
    </source>
</evidence>
<evidence type="ECO:0000256" key="7">
    <source>
        <dbReference type="ARBA" id="ARBA00048481"/>
    </source>
</evidence>
<dbReference type="InterPro" id="IPR014816">
    <property type="entry name" value="tRNA_MeTrfase_Gcd14"/>
</dbReference>
<comment type="similarity">
    <text evidence="8">Belongs to the class I-like SAM-binding methyltransferase superfamily. TRM61 family.</text>
</comment>
<evidence type="ECO:0000256" key="5">
    <source>
        <dbReference type="ARBA" id="ARBA00022694"/>
    </source>
</evidence>
<keyword evidence="4 8" id="KW-0949">S-adenosyl-L-methionine</keyword>
<keyword evidence="6 8" id="KW-0539">Nucleus</keyword>
<comment type="caution">
    <text evidence="11">The sequence shown here is derived from an EMBL/GenBank/DDBJ whole genome shotgun (WGS) entry which is preliminary data.</text>
</comment>
<evidence type="ECO:0000313" key="12">
    <source>
        <dbReference type="Proteomes" id="UP000186922"/>
    </source>
</evidence>
<dbReference type="Pfam" id="PF08704">
    <property type="entry name" value="GCD14"/>
    <property type="match status" value="1"/>
</dbReference>
<dbReference type="GO" id="GO:0160107">
    <property type="term" value="F:tRNA (adenine(58)-N1)-methyltransferase activity"/>
    <property type="evidence" value="ECO:0007669"/>
    <property type="project" value="UniProtKB-EC"/>
</dbReference>
<evidence type="ECO:0000256" key="2">
    <source>
        <dbReference type="ARBA" id="ARBA00022603"/>
    </source>
</evidence>
<dbReference type="AlphaFoldDB" id="A0A1D1VI16"/>
<name>A0A1D1VI16_RAMVA</name>
<dbReference type="OrthoDB" id="1925287at2759"/>
<feature type="binding site" evidence="9">
    <location>
        <position position="138"/>
    </location>
    <ligand>
        <name>S-adenosyl-L-methionine</name>
        <dbReference type="ChEBI" id="CHEBI:59789"/>
    </ligand>
</feature>
<dbReference type="Proteomes" id="UP000186922">
    <property type="component" value="Unassembled WGS sequence"/>
</dbReference>
<comment type="catalytic activity">
    <reaction evidence="7">
        <text>an adenosine in mRNA + S-adenosyl-L-methionine = an N(1)-methyladenosine in mRNA + S-adenosyl-L-homocysteine + H(+)</text>
        <dbReference type="Rhea" id="RHEA:55392"/>
        <dbReference type="Rhea" id="RHEA-COMP:12414"/>
        <dbReference type="Rhea" id="RHEA-COMP:12415"/>
        <dbReference type="ChEBI" id="CHEBI:15378"/>
        <dbReference type="ChEBI" id="CHEBI:57856"/>
        <dbReference type="ChEBI" id="CHEBI:59789"/>
        <dbReference type="ChEBI" id="CHEBI:74411"/>
        <dbReference type="ChEBI" id="CHEBI:74491"/>
    </reaction>
</comment>
<evidence type="ECO:0000259" key="10">
    <source>
        <dbReference type="Pfam" id="PF08704"/>
    </source>
</evidence>
<dbReference type="PIRSF" id="PIRSF017269">
    <property type="entry name" value="GCD14"/>
    <property type="match status" value="1"/>
</dbReference>
<evidence type="ECO:0000256" key="6">
    <source>
        <dbReference type="ARBA" id="ARBA00023242"/>
    </source>
</evidence>
<evidence type="ECO:0000256" key="1">
    <source>
        <dbReference type="ARBA" id="ARBA00004123"/>
    </source>
</evidence>
<dbReference type="Gene3D" id="3.10.330.20">
    <property type="match status" value="1"/>
</dbReference>
<gene>
    <name evidence="11" type="primary">RvY_10417-1</name>
    <name evidence="11" type="synonym">RvY_10417.1</name>
    <name evidence="11" type="ORF">RvY_10417</name>
</gene>